<dbReference type="PANTHER" id="PTHR30385">
    <property type="entry name" value="SIGMA FACTOR F FLAGELLAR"/>
    <property type="match status" value="1"/>
</dbReference>
<dbReference type="InterPro" id="IPR014284">
    <property type="entry name" value="RNA_pol_sigma-70_dom"/>
</dbReference>
<dbReference type="PANTHER" id="PTHR30385:SF4">
    <property type="entry name" value="RNA POLYMERASE SIGMA-E FACTOR"/>
    <property type="match status" value="1"/>
</dbReference>
<dbReference type="Pfam" id="PF04545">
    <property type="entry name" value="Sigma70_r4"/>
    <property type="match status" value="1"/>
</dbReference>
<dbReference type="AlphaFoldDB" id="A0A1I4DGA0"/>
<evidence type="ECO:0000256" key="4">
    <source>
        <dbReference type="ARBA" id="ARBA00023163"/>
    </source>
</evidence>
<evidence type="ECO:0000259" key="6">
    <source>
        <dbReference type="Pfam" id="PF04545"/>
    </source>
</evidence>
<evidence type="ECO:0000259" key="5">
    <source>
        <dbReference type="Pfam" id="PF04542"/>
    </source>
</evidence>
<evidence type="ECO:0000313" key="7">
    <source>
        <dbReference type="EMBL" id="SFK92235.1"/>
    </source>
</evidence>
<dbReference type="InterPro" id="IPR013325">
    <property type="entry name" value="RNA_pol_sigma_r2"/>
</dbReference>
<dbReference type="InterPro" id="IPR007630">
    <property type="entry name" value="RNA_pol_sigma70_r4"/>
</dbReference>
<dbReference type="GO" id="GO:0003677">
    <property type="term" value="F:DNA binding"/>
    <property type="evidence" value="ECO:0007669"/>
    <property type="project" value="UniProtKB-KW"/>
</dbReference>
<sequence>MIANQDHAATIERSLKSARIFAARLRYQAEGTIMDVDDLVQEGMVGFLEAACRHKESGGASVSTFAASRMQGEMMDAIRRVRAQKRMPAGGVIDLDSINEIAGFDGRELINVLMREQLLDAVVDCINKLATGQREVIQKIYIDGMNAKEVAAQLNVTEGAISQRHKGAIGRLRKLLTDKESIN</sequence>
<dbReference type="EMBL" id="FOSP01000021">
    <property type="protein sequence ID" value="SFK92235.1"/>
    <property type="molecule type" value="Genomic_DNA"/>
</dbReference>
<evidence type="ECO:0000256" key="2">
    <source>
        <dbReference type="ARBA" id="ARBA00023082"/>
    </source>
</evidence>
<dbReference type="CDD" id="cd06171">
    <property type="entry name" value="Sigma70_r4"/>
    <property type="match status" value="1"/>
</dbReference>
<feature type="domain" description="RNA polymerase sigma-70 region 4" evidence="6">
    <location>
        <begin position="126"/>
        <end position="174"/>
    </location>
</feature>
<evidence type="ECO:0000256" key="3">
    <source>
        <dbReference type="ARBA" id="ARBA00023125"/>
    </source>
</evidence>
<reference evidence="8" key="1">
    <citation type="submission" date="2016-10" db="EMBL/GenBank/DDBJ databases">
        <authorList>
            <person name="Varghese N."/>
            <person name="Submissions S."/>
        </authorList>
    </citation>
    <scope>NUCLEOTIDE SEQUENCE [LARGE SCALE GENOMIC DNA]</scope>
    <source>
        <strain evidence="8">Nm69</strain>
    </source>
</reference>
<dbReference type="GO" id="GO:0006352">
    <property type="term" value="P:DNA-templated transcription initiation"/>
    <property type="evidence" value="ECO:0007669"/>
    <property type="project" value="InterPro"/>
</dbReference>
<dbReference type="SUPFAM" id="SSF88946">
    <property type="entry name" value="Sigma2 domain of RNA polymerase sigma factors"/>
    <property type="match status" value="1"/>
</dbReference>
<dbReference type="SUPFAM" id="SSF88659">
    <property type="entry name" value="Sigma3 and sigma4 domains of RNA polymerase sigma factors"/>
    <property type="match status" value="1"/>
</dbReference>
<dbReference type="Proteomes" id="UP000199533">
    <property type="component" value="Unassembled WGS sequence"/>
</dbReference>
<organism evidence="7 8">
    <name type="scientific">Nitrosomonas aestuarii</name>
    <dbReference type="NCBI Taxonomy" id="52441"/>
    <lineage>
        <taxon>Bacteria</taxon>
        <taxon>Pseudomonadati</taxon>
        <taxon>Pseudomonadota</taxon>
        <taxon>Betaproteobacteria</taxon>
        <taxon>Nitrosomonadales</taxon>
        <taxon>Nitrosomonadaceae</taxon>
        <taxon>Nitrosomonas</taxon>
    </lineage>
</organism>
<dbReference type="InterPro" id="IPR036388">
    <property type="entry name" value="WH-like_DNA-bd_sf"/>
</dbReference>
<dbReference type="STRING" id="52441.SAMN05216302_102120"/>
<keyword evidence="4" id="KW-0804">Transcription</keyword>
<keyword evidence="8" id="KW-1185">Reference proteome</keyword>
<accession>A0A1I4DGA0</accession>
<evidence type="ECO:0000256" key="1">
    <source>
        <dbReference type="ARBA" id="ARBA00023015"/>
    </source>
</evidence>
<keyword evidence="2" id="KW-0731">Sigma factor</keyword>
<evidence type="ECO:0000313" key="8">
    <source>
        <dbReference type="Proteomes" id="UP000199533"/>
    </source>
</evidence>
<dbReference type="NCBIfam" id="TIGR02937">
    <property type="entry name" value="sigma70-ECF"/>
    <property type="match status" value="1"/>
</dbReference>
<name>A0A1I4DGA0_9PROT</name>
<feature type="domain" description="RNA polymerase sigma-70 region 2" evidence="5">
    <location>
        <begin position="27"/>
        <end position="82"/>
    </location>
</feature>
<dbReference type="Pfam" id="PF04542">
    <property type="entry name" value="Sigma70_r2"/>
    <property type="match status" value="1"/>
</dbReference>
<protein>
    <submittedName>
        <fullName evidence="7">RNA polymerase, sigma 30 subunit, SigH</fullName>
    </submittedName>
</protein>
<proteinExistence type="predicted"/>
<dbReference type="InterPro" id="IPR013324">
    <property type="entry name" value="RNA_pol_sigma_r3/r4-like"/>
</dbReference>
<dbReference type="Gene3D" id="1.10.10.10">
    <property type="entry name" value="Winged helix-like DNA-binding domain superfamily/Winged helix DNA-binding domain"/>
    <property type="match status" value="1"/>
</dbReference>
<dbReference type="GO" id="GO:0016987">
    <property type="term" value="F:sigma factor activity"/>
    <property type="evidence" value="ECO:0007669"/>
    <property type="project" value="UniProtKB-KW"/>
</dbReference>
<dbReference type="InterPro" id="IPR007627">
    <property type="entry name" value="RNA_pol_sigma70_r2"/>
</dbReference>
<dbReference type="RefSeq" id="WP_170841664.1">
    <property type="nucleotide sequence ID" value="NZ_FOSP01000021.1"/>
</dbReference>
<keyword evidence="1" id="KW-0805">Transcription regulation</keyword>
<keyword evidence="3" id="KW-0238">DNA-binding</keyword>
<dbReference type="Gene3D" id="1.10.1740.10">
    <property type="match status" value="1"/>
</dbReference>
<gene>
    <name evidence="7" type="ORF">SAMN05216302_102120</name>
</gene>